<dbReference type="RefSeq" id="WP_227177307.1">
    <property type="nucleotide sequence ID" value="NZ_JAJBZT010000001.1"/>
</dbReference>
<evidence type="ECO:0000256" key="7">
    <source>
        <dbReference type="ARBA" id="ARBA00041803"/>
    </source>
</evidence>
<feature type="domain" description="Pseudouridine synthase RsuA/RluA-like" evidence="10">
    <location>
        <begin position="21"/>
        <end position="180"/>
    </location>
</feature>
<comment type="catalytic activity">
    <reaction evidence="3">
        <text>uridine(65) in tRNA = pseudouridine(65) in tRNA</text>
        <dbReference type="Rhea" id="RHEA:42536"/>
        <dbReference type="Rhea" id="RHEA-COMP:10103"/>
        <dbReference type="Rhea" id="RHEA-COMP:10104"/>
        <dbReference type="ChEBI" id="CHEBI:65314"/>
        <dbReference type="ChEBI" id="CHEBI:65315"/>
        <dbReference type="EC" id="5.4.99.26"/>
    </reaction>
</comment>
<evidence type="ECO:0000256" key="3">
    <source>
        <dbReference type="ARBA" id="ARBA00036607"/>
    </source>
</evidence>
<name>A0ABS8D196_9NEIS</name>
<dbReference type="Gene3D" id="3.30.2350.10">
    <property type="entry name" value="Pseudouridine synthase"/>
    <property type="match status" value="1"/>
</dbReference>
<accession>A0ABS8D196</accession>
<reference evidence="11" key="1">
    <citation type="submission" date="2021-10" db="EMBL/GenBank/DDBJ databases">
        <title>The complete genome sequence of Leeia sp. TBRC 13508.</title>
        <authorList>
            <person name="Charoenyingcharoen P."/>
            <person name="Yukphan P."/>
        </authorList>
    </citation>
    <scope>NUCLEOTIDE SEQUENCE</scope>
    <source>
        <strain evidence="11">TBRC 13508</strain>
    </source>
</reference>
<proteinExistence type="predicted"/>
<evidence type="ECO:0000259" key="10">
    <source>
        <dbReference type="Pfam" id="PF00849"/>
    </source>
</evidence>
<dbReference type="InterPro" id="IPR006224">
    <property type="entry name" value="PsdUridine_synth_RluA-like_CS"/>
</dbReference>
<dbReference type="PANTHER" id="PTHR21600:SF56">
    <property type="entry name" value="TRNA PSEUDOURIDINE SYNTHASE C"/>
    <property type="match status" value="1"/>
</dbReference>
<dbReference type="SUPFAM" id="SSF55120">
    <property type="entry name" value="Pseudouridine synthase"/>
    <property type="match status" value="1"/>
</dbReference>
<dbReference type="NCBIfam" id="NF008321">
    <property type="entry name" value="PRK11112.1"/>
    <property type="match status" value="1"/>
</dbReference>
<dbReference type="PANTHER" id="PTHR21600">
    <property type="entry name" value="MITOCHONDRIAL RNA PSEUDOURIDINE SYNTHASE"/>
    <property type="match status" value="1"/>
</dbReference>
<evidence type="ECO:0000256" key="8">
    <source>
        <dbReference type="ARBA" id="ARBA00041975"/>
    </source>
</evidence>
<dbReference type="InterPro" id="IPR020103">
    <property type="entry name" value="PsdUridine_synth_cat_dom_sf"/>
</dbReference>
<keyword evidence="2 11" id="KW-0413">Isomerase</keyword>
<dbReference type="PROSITE" id="PS01129">
    <property type="entry name" value="PSI_RLU"/>
    <property type="match status" value="1"/>
</dbReference>
<evidence type="ECO:0000313" key="12">
    <source>
        <dbReference type="Proteomes" id="UP001165395"/>
    </source>
</evidence>
<comment type="function">
    <text evidence="4">Responsible for synthesis of pseudouridine from uracil-65 in transfer RNAs.</text>
</comment>
<evidence type="ECO:0000256" key="5">
    <source>
        <dbReference type="ARBA" id="ARBA00038943"/>
    </source>
</evidence>
<protein>
    <recommendedName>
        <fullName evidence="6">tRNA pseudouridine synthase C</fullName>
        <ecNumber evidence="5">5.4.99.26</ecNumber>
    </recommendedName>
    <alternativeName>
        <fullName evidence="8">tRNA pseudouridine(65) synthase</fullName>
    </alternativeName>
    <alternativeName>
        <fullName evidence="9">tRNA pseudouridylate synthase C</fullName>
    </alternativeName>
    <alternativeName>
        <fullName evidence="7">tRNA-uridine isomerase C</fullName>
    </alternativeName>
</protein>
<dbReference type="InterPro" id="IPR050188">
    <property type="entry name" value="RluA_PseudoU_synthase"/>
</dbReference>
<evidence type="ECO:0000256" key="2">
    <source>
        <dbReference type="ARBA" id="ARBA00023235"/>
    </source>
</evidence>
<evidence type="ECO:0000256" key="6">
    <source>
        <dbReference type="ARBA" id="ARBA00040675"/>
    </source>
</evidence>
<comment type="caution">
    <text evidence="11">The sequence shown here is derived from an EMBL/GenBank/DDBJ whole genome shotgun (WGS) entry which is preliminary data.</text>
</comment>
<keyword evidence="12" id="KW-1185">Reference proteome</keyword>
<dbReference type="GO" id="GO:0160149">
    <property type="term" value="F:tRNA pseudouridine(65) synthase activity"/>
    <property type="evidence" value="ECO:0007669"/>
    <property type="project" value="UniProtKB-EC"/>
</dbReference>
<dbReference type="Pfam" id="PF00849">
    <property type="entry name" value="PseudoU_synth_2"/>
    <property type="match status" value="1"/>
</dbReference>
<dbReference type="EMBL" id="JAJBZT010000001">
    <property type="protein sequence ID" value="MCB6181960.1"/>
    <property type="molecule type" value="Genomic_DNA"/>
</dbReference>
<sequence length="253" mass="29159">MRSDNPPFEGPLDILYQDEYLVAINKPSGLLVHRSMIDRHETQFAVQMLRDQIGCHVYPAHRLDRATSGVLLFALQPETAKDLYKQFELQLVDKTYLAVVRGHPPVEGTIDYALSRQVDDNEFHDERAELLPQPAITHFKTLATITLPVMIDKYPTSRYALVRLKPETGRRHQIRRHLKHIAHPIIGDANHGKGVHNRYFKQHFQCGRLLLACTELSLTHPITQQKVMIQAPINGEFLQLTQQFEWQCHLAHS</sequence>
<dbReference type="InterPro" id="IPR006145">
    <property type="entry name" value="PsdUridine_synth_RsuA/RluA"/>
</dbReference>
<dbReference type="EC" id="5.4.99.26" evidence="5"/>
<dbReference type="CDD" id="cd02563">
    <property type="entry name" value="PseudoU_synth_TruC"/>
    <property type="match status" value="1"/>
</dbReference>
<evidence type="ECO:0000256" key="4">
    <source>
        <dbReference type="ARBA" id="ARBA00037670"/>
    </source>
</evidence>
<dbReference type="Proteomes" id="UP001165395">
    <property type="component" value="Unassembled WGS sequence"/>
</dbReference>
<evidence type="ECO:0000313" key="11">
    <source>
        <dbReference type="EMBL" id="MCB6181960.1"/>
    </source>
</evidence>
<gene>
    <name evidence="11" type="primary">truC</name>
    <name evidence="11" type="ORF">LIN78_00120</name>
</gene>
<evidence type="ECO:0000256" key="1">
    <source>
        <dbReference type="ARBA" id="ARBA00022694"/>
    </source>
</evidence>
<keyword evidence="1" id="KW-0819">tRNA processing</keyword>
<organism evidence="11 12">
    <name type="scientific">Leeia speluncae</name>
    <dbReference type="NCBI Taxonomy" id="2884804"/>
    <lineage>
        <taxon>Bacteria</taxon>
        <taxon>Pseudomonadati</taxon>
        <taxon>Pseudomonadota</taxon>
        <taxon>Betaproteobacteria</taxon>
        <taxon>Neisseriales</taxon>
        <taxon>Leeiaceae</taxon>
        <taxon>Leeia</taxon>
    </lineage>
</organism>
<evidence type="ECO:0000256" key="9">
    <source>
        <dbReference type="ARBA" id="ARBA00043049"/>
    </source>
</evidence>